<dbReference type="InterPro" id="IPR016039">
    <property type="entry name" value="Thiolase-like"/>
</dbReference>
<evidence type="ECO:0000313" key="2">
    <source>
        <dbReference type="EMBL" id="BBX17073.1"/>
    </source>
</evidence>
<feature type="domain" description="Thiolase C-terminal" evidence="1">
    <location>
        <begin position="264"/>
        <end position="387"/>
    </location>
</feature>
<sequence>MADPAANTEHRTLIAGVGKSQVGRRLGRSDLDLTVEACERSLADAGVAAADIDGLIAWPGEWPAAPGFCGPAVGRVKDALGINPSWHAGMQDGPSQLGSVMSAVLAVASGYVRHVLVYRTTSEATGQAGGGRNTTSPADVVGVVGLQEWLRPFGAVTAAHWLAMVAQRYMHESGATKRQIGGLPVSTRNWASMTPDAVYRTPITIEEYLDARMISEPLCLYDCDVPVDGSVAVLISAAETRSDLRAPIRIEAMGAKLASRPLWDQWSDPLDLPQRDSARHLWSRTSLRPADVDVAQLYDGFSILTLAWLEAAGFCGPYEAAAFVEGGHRIGPGGQLPLNTAGGQLSGGRLHGFGFLHEAVLQLRGETGRRQVRGAETAFVGAGGGPLGGCLLLTRP</sequence>
<dbReference type="GO" id="GO:0016747">
    <property type="term" value="F:acyltransferase activity, transferring groups other than amino-acyl groups"/>
    <property type="evidence" value="ECO:0007669"/>
    <property type="project" value="InterPro"/>
</dbReference>
<keyword evidence="3" id="KW-1185">Reference proteome</keyword>
<dbReference type="OrthoDB" id="9785768at2"/>
<dbReference type="AlphaFoldDB" id="A0A7I7JZ83"/>
<gene>
    <name evidence="2" type="ORF">MDUV_19330</name>
</gene>
<evidence type="ECO:0000313" key="3">
    <source>
        <dbReference type="Proteomes" id="UP000467006"/>
    </source>
</evidence>
<accession>A0A7I7JZ83</accession>
<dbReference type="Proteomes" id="UP000467006">
    <property type="component" value="Chromosome"/>
</dbReference>
<dbReference type="CDD" id="cd00829">
    <property type="entry name" value="SCP-x_thiolase"/>
    <property type="match status" value="1"/>
</dbReference>
<dbReference type="PANTHER" id="PTHR42870:SF1">
    <property type="entry name" value="NON-SPECIFIC LIPID-TRANSFER PROTEIN-LIKE 2"/>
    <property type="match status" value="1"/>
</dbReference>
<dbReference type="EMBL" id="AP022563">
    <property type="protein sequence ID" value="BBX17073.1"/>
    <property type="molecule type" value="Genomic_DNA"/>
</dbReference>
<reference evidence="2 3" key="1">
    <citation type="journal article" date="2019" name="Emerg. Microbes Infect.">
        <title>Comprehensive subspecies identification of 175 nontuberculous mycobacteria species based on 7547 genomic profiles.</title>
        <authorList>
            <person name="Matsumoto Y."/>
            <person name="Kinjo T."/>
            <person name="Motooka D."/>
            <person name="Nabeya D."/>
            <person name="Jung N."/>
            <person name="Uechi K."/>
            <person name="Horii T."/>
            <person name="Iida T."/>
            <person name="Fujita J."/>
            <person name="Nakamura S."/>
        </authorList>
    </citation>
    <scope>NUCLEOTIDE SEQUENCE [LARGE SCALE GENOMIC DNA]</scope>
    <source>
        <strain evidence="2 3">JCM 6396</strain>
    </source>
</reference>
<dbReference type="Pfam" id="PF22691">
    <property type="entry name" value="Thiolase_C_1"/>
    <property type="match status" value="1"/>
</dbReference>
<protein>
    <recommendedName>
        <fullName evidence="1">Thiolase C-terminal domain-containing protein</fullName>
    </recommendedName>
</protein>
<dbReference type="InterPro" id="IPR002155">
    <property type="entry name" value="Thiolase"/>
</dbReference>
<proteinExistence type="predicted"/>
<dbReference type="SUPFAM" id="SSF53901">
    <property type="entry name" value="Thiolase-like"/>
    <property type="match status" value="2"/>
</dbReference>
<dbReference type="KEGG" id="mdu:MDUV_19330"/>
<name>A0A7I7JZ83_9MYCO</name>
<dbReference type="InterPro" id="IPR055140">
    <property type="entry name" value="Thiolase_C_2"/>
</dbReference>
<evidence type="ECO:0000259" key="1">
    <source>
        <dbReference type="Pfam" id="PF22691"/>
    </source>
</evidence>
<dbReference type="PANTHER" id="PTHR42870">
    <property type="entry name" value="ACETYL-COA C-ACETYLTRANSFERASE"/>
    <property type="match status" value="1"/>
</dbReference>
<dbReference type="RefSeq" id="WP_098003101.1">
    <property type="nucleotide sequence ID" value="NZ_AP022563.1"/>
</dbReference>
<dbReference type="PIRSF" id="PIRSF000429">
    <property type="entry name" value="Ac-CoA_Ac_transf"/>
    <property type="match status" value="1"/>
</dbReference>
<organism evidence="2 3">
    <name type="scientific">Mycolicibacterium duvalii</name>
    <dbReference type="NCBI Taxonomy" id="39688"/>
    <lineage>
        <taxon>Bacteria</taxon>
        <taxon>Bacillati</taxon>
        <taxon>Actinomycetota</taxon>
        <taxon>Actinomycetes</taxon>
        <taxon>Mycobacteriales</taxon>
        <taxon>Mycobacteriaceae</taxon>
        <taxon>Mycolicibacterium</taxon>
    </lineage>
</organism>
<dbReference type="Gene3D" id="3.40.47.10">
    <property type="match status" value="1"/>
</dbReference>